<dbReference type="EMBL" id="JACIJC010000004">
    <property type="protein sequence ID" value="MBB5686487.1"/>
    <property type="molecule type" value="Genomic_DNA"/>
</dbReference>
<sequence>MSKSIVSALALSAALSSHAPAFAQDAPGDDQKITDTIVVTGTRADGGVSTATFGSSITVLRAEDLRDRQTQQVSDILRDVPGIAVSRTGPVGGLTQVRIRGAEGNHTLVMIDGIEASDATYGEYDFATLFADDGARVEVLRGEQSALYGSDAIGGVINYITASGRDLPGFSARLEGGAFDTVQGGVRGAGIVGDLDYALTGSYSGIGGYVIAPGGSRKIGSKIGTLGGKFGYQIGSVALRAVARYNHTDAELNNQDYFVTGNATDEGGSYKNDAFYGLVGARIGNADDRWVNDFSAQMQDSKRTYFDQDRAVESGSAGQRQKASWVSTLRLGSGPISHSLTGAVDYEREEFHNRGAISAANPKRSTTNWGFVGQYDLKLDDRAGIGLAIRHNENSRFRNDTTWRAQASYRFNFGTRLHAATGTGVKAPTFSELFGYSPTSGFVGNPNLKPEKSTGWEVGVEQSFLDGDARIDATYFEADLKDKIVSTFSPVYTAINAPGKSPHKGVEVSADANLPAGFRFNASYTYLDAENEAGIVLIRRAKHIGSANLAWRSSDDRFGATVTVRHNGKQLDTNFATYVTAPLDAFTLVNLGAAFEVSDGISIYGRVENLFKERYVENVGFLTAGRAAYGGVRIRL</sequence>
<evidence type="ECO:0000256" key="4">
    <source>
        <dbReference type="ARBA" id="ARBA00022692"/>
    </source>
</evidence>
<keyword evidence="7 11" id="KW-0798">TonB box</keyword>
<feature type="domain" description="TonB-dependent receptor plug" evidence="15">
    <location>
        <begin position="54"/>
        <end position="156"/>
    </location>
</feature>
<dbReference type="InterPro" id="IPR000531">
    <property type="entry name" value="Beta-barrel_TonB"/>
</dbReference>
<keyword evidence="6" id="KW-0406">Ion transport</keyword>
<evidence type="ECO:0000256" key="2">
    <source>
        <dbReference type="ARBA" id="ARBA00022448"/>
    </source>
</evidence>
<evidence type="ECO:0000256" key="7">
    <source>
        <dbReference type="ARBA" id="ARBA00023077"/>
    </source>
</evidence>
<dbReference type="CDD" id="cd01347">
    <property type="entry name" value="ligand_gated_channel"/>
    <property type="match status" value="1"/>
</dbReference>
<feature type="chain" id="PRO_5031179626" evidence="13">
    <location>
        <begin position="24"/>
        <end position="636"/>
    </location>
</feature>
<dbReference type="InterPro" id="IPR012910">
    <property type="entry name" value="Plug_dom"/>
</dbReference>
<feature type="domain" description="TonB-dependent receptor-like beta-barrel" evidence="14">
    <location>
        <begin position="236"/>
        <end position="610"/>
    </location>
</feature>
<dbReference type="InterPro" id="IPR037066">
    <property type="entry name" value="Plug_dom_sf"/>
</dbReference>
<dbReference type="PROSITE" id="PS00430">
    <property type="entry name" value="TONB_DEPENDENT_REC_1"/>
    <property type="match status" value="1"/>
</dbReference>
<proteinExistence type="inferred from homology"/>
<dbReference type="PANTHER" id="PTHR30069">
    <property type="entry name" value="TONB-DEPENDENT OUTER MEMBRANE RECEPTOR"/>
    <property type="match status" value="1"/>
</dbReference>
<evidence type="ECO:0000256" key="10">
    <source>
        <dbReference type="PROSITE-ProRule" id="PRU01360"/>
    </source>
</evidence>
<evidence type="ECO:0000256" key="8">
    <source>
        <dbReference type="ARBA" id="ARBA00023136"/>
    </source>
</evidence>
<reference evidence="16 17" key="1">
    <citation type="submission" date="2020-08" db="EMBL/GenBank/DDBJ databases">
        <title>Genomic Encyclopedia of Type Strains, Phase IV (KMG-IV): sequencing the most valuable type-strain genomes for metagenomic binning, comparative biology and taxonomic classification.</title>
        <authorList>
            <person name="Goeker M."/>
        </authorList>
    </citation>
    <scope>NUCLEOTIDE SEQUENCE [LARGE SCALE GENOMIC DNA]</scope>
    <source>
        <strain evidence="16 17">DSM 25079</strain>
    </source>
</reference>
<comment type="caution">
    <text evidence="16">The sequence shown here is derived from an EMBL/GenBank/DDBJ whole genome shotgun (WGS) entry which is preliminary data.</text>
</comment>
<keyword evidence="3 10" id="KW-1134">Transmembrane beta strand</keyword>
<evidence type="ECO:0000256" key="13">
    <source>
        <dbReference type="SAM" id="SignalP"/>
    </source>
</evidence>
<keyword evidence="17" id="KW-1185">Reference proteome</keyword>
<comment type="subcellular location">
    <subcellularLocation>
        <location evidence="1 10">Cell outer membrane</location>
        <topology evidence="1 10">Multi-pass membrane protein</topology>
    </subcellularLocation>
</comment>
<dbReference type="GO" id="GO:0044718">
    <property type="term" value="P:siderophore transmembrane transport"/>
    <property type="evidence" value="ECO:0007669"/>
    <property type="project" value="TreeGrafter"/>
</dbReference>
<evidence type="ECO:0000256" key="12">
    <source>
        <dbReference type="RuleBase" id="RU003357"/>
    </source>
</evidence>
<dbReference type="Pfam" id="PF07715">
    <property type="entry name" value="Plug"/>
    <property type="match status" value="1"/>
</dbReference>
<evidence type="ECO:0000256" key="3">
    <source>
        <dbReference type="ARBA" id="ARBA00022452"/>
    </source>
</evidence>
<dbReference type="InterPro" id="IPR036942">
    <property type="entry name" value="Beta-barrel_TonB_sf"/>
</dbReference>
<dbReference type="PROSITE" id="PS52016">
    <property type="entry name" value="TONB_DEPENDENT_REC_3"/>
    <property type="match status" value="1"/>
</dbReference>
<dbReference type="AlphaFoldDB" id="A0A7W9AJA8"/>
<dbReference type="Gene3D" id="2.170.130.10">
    <property type="entry name" value="TonB-dependent receptor, plug domain"/>
    <property type="match status" value="1"/>
</dbReference>
<name>A0A7W9AJA8_9SPHN</name>
<keyword evidence="2 10" id="KW-0813">Transport</keyword>
<evidence type="ECO:0000256" key="9">
    <source>
        <dbReference type="ARBA" id="ARBA00023237"/>
    </source>
</evidence>
<evidence type="ECO:0000256" key="5">
    <source>
        <dbReference type="ARBA" id="ARBA00022729"/>
    </source>
</evidence>
<dbReference type="Gene3D" id="2.40.170.20">
    <property type="entry name" value="TonB-dependent receptor, beta-barrel domain"/>
    <property type="match status" value="1"/>
</dbReference>
<evidence type="ECO:0000256" key="11">
    <source>
        <dbReference type="PROSITE-ProRule" id="PRU10143"/>
    </source>
</evidence>
<evidence type="ECO:0000259" key="15">
    <source>
        <dbReference type="Pfam" id="PF07715"/>
    </source>
</evidence>
<evidence type="ECO:0000256" key="1">
    <source>
        <dbReference type="ARBA" id="ARBA00004571"/>
    </source>
</evidence>
<protein>
    <submittedName>
        <fullName evidence="16">Vitamin B12 transporter</fullName>
    </submittedName>
</protein>
<keyword evidence="5 13" id="KW-0732">Signal</keyword>
<evidence type="ECO:0000259" key="14">
    <source>
        <dbReference type="Pfam" id="PF00593"/>
    </source>
</evidence>
<feature type="short sequence motif" description="TonB box" evidence="11">
    <location>
        <begin position="36"/>
        <end position="42"/>
    </location>
</feature>
<keyword evidence="9 10" id="KW-0998">Cell outer membrane</keyword>
<evidence type="ECO:0000256" key="6">
    <source>
        <dbReference type="ARBA" id="ARBA00023065"/>
    </source>
</evidence>
<accession>A0A7W9AJA8</accession>
<organism evidence="16 17">
    <name type="scientific">Sphingobium boeckii</name>
    <dbReference type="NCBI Taxonomy" id="1082345"/>
    <lineage>
        <taxon>Bacteria</taxon>
        <taxon>Pseudomonadati</taxon>
        <taxon>Pseudomonadota</taxon>
        <taxon>Alphaproteobacteria</taxon>
        <taxon>Sphingomonadales</taxon>
        <taxon>Sphingomonadaceae</taxon>
        <taxon>Sphingobium</taxon>
    </lineage>
</organism>
<dbReference type="GO" id="GO:0015344">
    <property type="term" value="F:siderophore uptake transmembrane transporter activity"/>
    <property type="evidence" value="ECO:0007669"/>
    <property type="project" value="TreeGrafter"/>
</dbReference>
<keyword evidence="8 10" id="KW-0472">Membrane</keyword>
<dbReference type="Proteomes" id="UP000549617">
    <property type="component" value="Unassembled WGS sequence"/>
</dbReference>
<dbReference type="RefSeq" id="WP_184018964.1">
    <property type="nucleotide sequence ID" value="NZ_JACIJC010000004.1"/>
</dbReference>
<dbReference type="GO" id="GO:0009279">
    <property type="term" value="C:cell outer membrane"/>
    <property type="evidence" value="ECO:0007669"/>
    <property type="project" value="UniProtKB-SubCell"/>
</dbReference>
<feature type="signal peptide" evidence="13">
    <location>
        <begin position="1"/>
        <end position="23"/>
    </location>
</feature>
<evidence type="ECO:0000313" key="16">
    <source>
        <dbReference type="EMBL" id="MBB5686487.1"/>
    </source>
</evidence>
<dbReference type="SUPFAM" id="SSF56935">
    <property type="entry name" value="Porins"/>
    <property type="match status" value="1"/>
</dbReference>
<gene>
    <name evidence="16" type="ORF">FHS49_002511</name>
</gene>
<dbReference type="PANTHER" id="PTHR30069:SF53">
    <property type="entry name" value="COLICIN I RECEPTOR-RELATED"/>
    <property type="match status" value="1"/>
</dbReference>
<dbReference type="Pfam" id="PF00593">
    <property type="entry name" value="TonB_dep_Rec_b-barrel"/>
    <property type="match status" value="1"/>
</dbReference>
<evidence type="ECO:0000313" key="17">
    <source>
        <dbReference type="Proteomes" id="UP000549617"/>
    </source>
</evidence>
<dbReference type="InterPro" id="IPR039426">
    <property type="entry name" value="TonB-dep_rcpt-like"/>
</dbReference>
<dbReference type="InterPro" id="IPR010916">
    <property type="entry name" value="TonB_box_CS"/>
</dbReference>
<comment type="similarity">
    <text evidence="10 12">Belongs to the TonB-dependent receptor family.</text>
</comment>
<keyword evidence="4 10" id="KW-0812">Transmembrane</keyword>